<dbReference type="Pfam" id="PF20318">
    <property type="entry name" value="DUF6613"/>
    <property type="match status" value="1"/>
</dbReference>
<gene>
    <name evidence="2" type="ORF">IAC10_03150</name>
</gene>
<evidence type="ECO:0000313" key="2">
    <source>
        <dbReference type="EMBL" id="HIS35613.1"/>
    </source>
</evidence>
<proteinExistence type="predicted"/>
<dbReference type="AlphaFoldDB" id="A0A9D1JM83"/>
<feature type="domain" description="DUF6613" evidence="1">
    <location>
        <begin position="28"/>
        <end position="229"/>
    </location>
</feature>
<evidence type="ECO:0000259" key="1">
    <source>
        <dbReference type="Pfam" id="PF20318"/>
    </source>
</evidence>
<comment type="caution">
    <text evidence="2">The sequence shown here is derived from an EMBL/GenBank/DDBJ whole genome shotgun (WGS) entry which is preliminary data.</text>
</comment>
<evidence type="ECO:0000313" key="3">
    <source>
        <dbReference type="Proteomes" id="UP000823928"/>
    </source>
</evidence>
<dbReference type="Gene3D" id="3.30.700.10">
    <property type="entry name" value="Glycoprotein, Type 4 Pilin"/>
    <property type="match status" value="1"/>
</dbReference>
<dbReference type="NCBIfam" id="TIGR02532">
    <property type="entry name" value="IV_pilin_GFxxxE"/>
    <property type="match status" value="1"/>
</dbReference>
<dbReference type="EMBL" id="DVIU01000066">
    <property type="protein sequence ID" value="HIS35613.1"/>
    <property type="molecule type" value="Genomic_DNA"/>
</dbReference>
<reference evidence="2" key="1">
    <citation type="submission" date="2020-10" db="EMBL/GenBank/DDBJ databases">
        <authorList>
            <person name="Gilroy R."/>
        </authorList>
    </citation>
    <scope>NUCLEOTIDE SEQUENCE</scope>
    <source>
        <strain evidence="2">6276</strain>
    </source>
</reference>
<sequence length="231" mass="25723">MKKAFTLAEVLITLGIIGIVAAMTLPAITAKHKKMETSARLKKFYTTFTNAMLMAQNDYGDTSTWDYSVQSTGTPDSFEANQVFFNKYLFPYLHGIKICEPNEQACKNIANKCDVNSNEGKSFSRYIFEDGTCFGILTGGSSSSGAAYHIWFDTNCSAKPNVCGKDQFMFTMKLAVNKSSRLPFQAGSSLTDIRTRTRAQLLQDCKSTPQTCAALIQYDGWQVEDDYPIIY</sequence>
<accession>A0A9D1JM83</accession>
<name>A0A9D1JM83_9BACT</name>
<dbReference type="SUPFAM" id="SSF54523">
    <property type="entry name" value="Pili subunits"/>
    <property type="match status" value="1"/>
</dbReference>
<reference evidence="2" key="2">
    <citation type="journal article" date="2021" name="PeerJ">
        <title>Extensive microbial diversity within the chicken gut microbiome revealed by metagenomics and culture.</title>
        <authorList>
            <person name="Gilroy R."/>
            <person name="Ravi A."/>
            <person name="Getino M."/>
            <person name="Pursley I."/>
            <person name="Horton D.L."/>
            <person name="Alikhan N.F."/>
            <person name="Baker D."/>
            <person name="Gharbi K."/>
            <person name="Hall N."/>
            <person name="Watson M."/>
            <person name="Adriaenssens E.M."/>
            <person name="Foster-Nyarko E."/>
            <person name="Jarju S."/>
            <person name="Secka A."/>
            <person name="Antonio M."/>
            <person name="Oren A."/>
            <person name="Chaudhuri R.R."/>
            <person name="La Ragione R."/>
            <person name="Hildebrand F."/>
            <person name="Pallen M.J."/>
        </authorList>
    </citation>
    <scope>NUCLEOTIDE SEQUENCE</scope>
    <source>
        <strain evidence="2">6276</strain>
    </source>
</reference>
<organism evidence="2 3">
    <name type="scientific">Candidatus Scatousia excrementigallinarum</name>
    <dbReference type="NCBI Taxonomy" id="2840935"/>
    <lineage>
        <taxon>Bacteria</taxon>
        <taxon>Candidatus Scatousia</taxon>
    </lineage>
</organism>
<dbReference type="InterPro" id="IPR046721">
    <property type="entry name" value="DUF6613"/>
</dbReference>
<protein>
    <submittedName>
        <fullName evidence="2">Type II secretion system protein</fullName>
    </submittedName>
</protein>
<dbReference type="InterPro" id="IPR012902">
    <property type="entry name" value="N_methyl_site"/>
</dbReference>
<dbReference type="Pfam" id="PF07963">
    <property type="entry name" value="N_methyl"/>
    <property type="match status" value="1"/>
</dbReference>
<dbReference type="Proteomes" id="UP000823928">
    <property type="component" value="Unassembled WGS sequence"/>
</dbReference>
<dbReference type="InterPro" id="IPR045584">
    <property type="entry name" value="Pilin-like"/>
</dbReference>